<dbReference type="HOGENOM" id="CLU_175457_0_0_6"/>
<dbReference type="InterPro" id="IPR023202">
    <property type="entry name" value="YejL_sf"/>
</dbReference>
<sequence length="70" mass="7684">MPIISKYSNEQVEKIVDEVITLLQSHKAPVDLSLMCLGNAITHIISEHVPAKKQAEVASNFAQALKQSVK</sequence>
<dbReference type="eggNOG" id="COG3082">
    <property type="taxonomic scope" value="Bacteria"/>
</dbReference>
<dbReference type="NCBIfam" id="NF010242">
    <property type="entry name" value="PRK13689.1"/>
    <property type="match status" value="1"/>
</dbReference>
<dbReference type="STRING" id="87626.PTD2_21512"/>
<keyword evidence="3" id="KW-1185">Reference proteome</keyword>
<dbReference type="Gene3D" id="1.10.3390.10">
    <property type="entry name" value="YejL-like"/>
    <property type="match status" value="1"/>
</dbReference>
<dbReference type="PIRSF" id="PIRSF006188">
    <property type="entry name" value="UCP006188"/>
    <property type="match status" value="1"/>
</dbReference>
<dbReference type="InterPro" id="IPR009857">
    <property type="entry name" value="UPF0352"/>
</dbReference>
<comment type="caution">
    <text evidence="2">The sequence shown here is derived from an EMBL/GenBank/DDBJ whole genome shotgun (WGS) entry which is preliminary data.</text>
</comment>
<dbReference type="AlphaFoldDB" id="A4CAM8"/>
<proteinExistence type="inferred from homology"/>
<protein>
    <recommendedName>
        <fullName evidence="1">UPF0352 protein PTD2_21512</fullName>
    </recommendedName>
</protein>
<dbReference type="HAMAP" id="MF_00816">
    <property type="entry name" value="UPF0352"/>
    <property type="match status" value="1"/>
</dbReference>
<comment type="similarity">
    <text evidence="1">Belongs to the UPF0352 family.</text>
</comment>
<dbReference type="EMBL" id="AAOH01000004">
    <property type="protein sequence ID" value="EAR28436.1"/>
    <property type="molecule type" value="Genomic_DNA"/>
</dbReference>
<gene>
    <name evidence="2" type="ORF">PTD2_21512</name>
</gene>
<evidence type="ECO:0000256" key="1">
    <source>
        <dbReference type="HAMAP-Rule" id="MF_00816"/>
    </source>
</evidence>
<dbReference type="OrthoDB" id="5771474at2"/>
<dbReference type="SUPFAM" id="SSF158651">
    <property type="entry name" value="YejL-like"/>
    <property type="match status" value="1"/>
</dbReference>
<name>A4CAM8_9GAMM</name>
<reference evidence="2 3" key="1">
    <citation type="submission" date="2006-02" db="EMBL/GenBank/DDBJ databases">
        <authorList>
            <person name="Moran M.A."/>
            <person name="Kjelleberg S."/>
            <person name="Egan S."/>
            <person name="Saunders N."/>
            <person name="Thomas T."/>
            <person name="Ferriera S."/>
            <person name="Johnson J."/>
            <person name="Kravitz S."/>
            <person name="Halpern A."/>
            <person name="Remington K."/>
            <person name="Beeson K."/>
            <person name="Tran B."/>
            <person name="Rogers Y.-H."/>
            <person name="Friedman R."/>
            <person name="Venter J.C."/>
        </authorList>
    </citation>
    <scope>NUCLEOTIDE SEQUENCE [LARGE SCALE GENOMIC DNA]</scope>
    <source>
        <strain evidence="2 3">D2</strain>
    </source>
</reference>
<dbReference type="Proteomes" id="UP000006201">
    <property type="component" value="Unassembled WGS sequence"/>
</dbReference>
<evidence type="ECO:0000313" key="2">
    <source>
        <dbReference type="EMBL" id="EAR28436.1"/>
    </source>
</evidence>
<dbReference type="Pfam" id="PF07208">
    <property type="entry name" value="DUF1414"/>
    <property type="match status" value="1"/>
</dbReference>
<accession>A4CAM8</accession>
<dbReference type="RefSeq" id="WP_009840264.1">
    <property type="nucleotide sequence ID" value="NZ_CH959301.1"/>
</dbReference>
<organism evidence="2 3">
    <name type="scientific">Pseudoalteromonas tunicata D2</name>
    <dbReference type="NCBI Taxonomy" id="87626"/>
    <lineage>
        <taxon>Bacteria</taxon>
        <taxon>Pseudomonadati</taxon>
        <taxon>Pseudomonadota</taxon>
        <taxon>Gammaproteobacteria</taxon>
        <taxon>Alteromonadales</taxon>
        <taxon>Pseudoalteromonadaceae</taxon>
        <taxon>Pseudoalteromonas</taxon>
    </lineage>
</organism>
<evidence type="ECO:0000313" key="3">
    <source>
        <dbReference type="Proteomes" id="UP000006201"/>
    </source>
</evidence>